<proteinExistence type="predicted"/>
<protein>
    <submittedName>
        <fullName evidence="2">DUF1049 domain-containing protein</fullName>
    </submittedName>
</protein>
<gene>
    <name evidence="2" type="ORF">I3517_27565</name>
</gene>
<evidence type="ECO:0000313" key="3">
    <source>
        <dbReference type="Proteomes" id="UP000627573"/>
    </source>
</evidence>
<comment type="caution">
    <text evidence="2">The sequence shown here is derived from an EMBL/GenBank/DDBJ whole genome shotgun (WGS) entry which is preliminary data.</text>
</comment>
<name>A0A8I1A3I9_RHOER</name>
<dbReference type="AlphaFoldDB" id="A0A8I1A3I9"/>
<feature type="transmembrane region" description="Helical" evidence="1">
    <location>
        <begin position="35"/>
        <end position="53"/>
    </location>
</feature>
<keyword evidence="1" id="KW-0812">Transmembrane</keyword>
<reference evidence="2 3" key="1">
    <citation type="submission" date="2020-12" db="EMBL/GenBank/DDBJ databases">
        <title>Draft genome sequence of furan degrading bacterial strain FUR100.</title>
        <authorList>
            <person name="Woiski C."/>
        </authorList>
    </citation>
    <scope>NUCLEOTIDE SEQUENCE [LARGE SCALE GENOMIC DNA]</scope>
    <source>
        <strain evidence="2 3">FUR100</strain>
    </source>
</reference>
<keyword evidence="3" id="KW-1185">Reference proteome</keyword>
<dbReference type="EMBL" id="JAECSB010000086">
    <property type="protein sequence ID" value="MBH5146367.1"/>
    <property type="molecule type" value="Genomic_DNA"/>
</dbReference>
<sequence length="60" mass="6631">MLAAVLVVLAAIFILQNRAATTIQLFWVSVQSPLWLTLVVILVLGWATGLLTTRRTKTTH</sequence>
<dbReference type="Proteomes" id="UP000627573">
    <property type="component" value="Unassembled WGS sequence"/>
</dbReference>
<organism evidence="2 3">
    <name type="scientific">Rhodococcus erythropolis</name>
    <name type="common">Arthrobacter picolinophilus</name>
    <dbReference type="NCBI Taxonomy" id="1833"/>
    <lineage>
        <taxon>Bacteria</taxon>
        <taxon>Bacillati</taxon>
        <taxon>Actinomycetota</taxon>
        <taxon>Actinomycetes</taxon>
        <taxon>Mycobacteriales</taxon>
        <taxon>Nocardiaceae</taxon>
        <taxon>Rhodococcus</taxon>
        <taxon>Rhodococcus erythropolis group</taxon>
    </lineage>
</organism>
<accession>A0A8I1A3I9</accession>
<evidence type="ECO:0000256" key="1">
    <source>
        <dbReference type="SAM" id="Phobius"/>
    </source>
</evidence>
<keyword evidence="1" id="KW-1133">Transmembrane helix</keyword>
<keyword evidence="1" id="KW-0472">Membrane</keyword>
<evidence type="ECO:0000313" key="2">
    <source>
        <dbReference type="EMBL" id="MBH5146367.1"/>
    </source>
</evidence>